<reference evidence="3 4" key="1">
    <citation type="submission" date="2020-01" db="EMBL/GenBank/DDBJ databases">
        <title>Bacteria diversity of Porities sp.</title>
        <authorList>
            <person name="Wang G."/>
        </authorList>
    </citation>
    <scope>NUCLEOTIDE SEQUENCE [LARGE SCALE GENOMIC DNA]</scope>
    <source>
        <strain evidence="3 4">R33</strain>
    </source>
</reference>
<evidence type="ECO:0000256" key="2">
    <source>
        <dbReference type="SAM" id="Phobius"/>
    </source>
</evidence>
<evidence type="ECO:0000313" key="3">
    <source>
        <dbReference type="EMBL" id="NAS12999.1"/>
    </source>
</evidence>
<feature type="coiled-coil region" evidence="1">
    <location>
        <begin position="265"/>
        <end position="292"/>
    </location>
</feature>
<accession>A0A6L9EFE2</accession>
<keyword evidence="4" id="KW-1185">Reference proteome</keyword>
<keyword evidence="1" id="KW-0175">Coiled coil</keyword>
<keyword evidence="2" id="KW-1133">Transmembrane helix</keyword>
<dbReference type="AlphaFoldDB" id="A0A6L9EFE2"/>
<keyword evidence="2" id="KW-0472">Membrane</keyword>
<proteinExistence type="predicted"/>
<dbReference type="RefSeq" id="WP_161436045.1">
    <property type="nucleotide sequence ID" value="NZ_WXYO01000006.1"/>
</dbReference>
<dbReference type="Proteomes" id="UP000475249">
    <property type="component" value="Unassembled WGS sequence"/>
</dbReference>
<organism evidence="3 4">
    <name type="scientific">Poritiphilus flavus</name>
    <dbReference type="NCBI Taxonomy" id="2697053"/>
    <lineage>
        <taxon>Bacteria</taxon>
        <taxon>Pseudomonadati</taxon>
        <taxon>Bacteroidota</taxon>
        <taxon>Flavobacteriia</taxon>
        <taxon>Flavobacteriales</taxon>
        <taxon>Flavobacteriaceae</taxon>
        <taxon>Poritiphilus</taxon>
    </lineage>
</organism>
<dbReference type="PANTHER" id="PTHR30386:SF28">
    <property type="entry name" value="EXPORTED PROTEIN"/>
    <property type="match status" value="1"/>
</dbReference>
<keyword evidence="2" id="KW-0812">Transmembrane</keyword>
<evidence type="ECO:0000313" key="4">
    <source>
        <dbReference type="Proteomes" id="UP000475249"/>
    </source>
</evidence>
<dbReference type="PANTHER" id="PTHR30386">
    <property type="entry name" value="MEMBRANE FUSION SUBUNIT OF EMRAB-TOLC MULTIDRUG EFFLUX PUMP"/>
    <property type="match status" value="1"/>
</dbReference>
<feature type="transmembrane region" description="Helical" evidence="2">
    <location>
        <begin position="30"/>
        <end position="52"/>
    </location>
</feature>
<sequence length="436" mass="50031">MSTAKKKKIDYLNESSDQVKEILGRAPNWMIRWGITVVFLIVFLLIAMSAIIRYDDIILARINITTRIPPAYIRANSSGKLTGLYAETGDPVAEGEIIGEIENTADLSDVYWLKNKLSSFNPILIELDSLQIEFPSDLKLGDIRQTYSDFISQYQSYILFNTLEPSGNEIKNTSIQIRRQYELLDKQRKQLEFFSQELDFSESEYQRNKTLMEKGVISKSEFETIARKYLADKQHLESLKSIVASTRIEIAALSGSKIRHTISDKELTYANKQELIAQLELLKNEIFNWELKYVLKSPMDGKLTMFDIRNKYQNVKSGEIVFTIVPAKIDSLIGHVTMPVQNSGKVKVGQEVIIKLDNYPYHEWGSLRGKIIDISAVPKKGEAIYSIFLVIENLNTSFNKNLEFKQEMQGNAEIITEELSVLERIFYQLTSIFTRN</sequence>
<dbReference type="PRINTS" id="PR01490">
    <property type="entry name" value="RTXTOXIND"/>
</dbReference>
<evidence type="ECO:0000256" key="1">
    <source>
        <dbReference type="SAM" id="Coils"/>
    </source>
</evidence>
<dbReference type="Gene3D" id="2.40.30.170">
    <property type="match status" value="1"/>
</dbReference>
<comment type="caution">
    <text evidence="3">The sequence shown here is derived from an EMBL/GenBank/DDBJ whole genome shotgun (WGS) entry which is preliminary data.</text>
</comment>
<name>A0A6L9EFE2_9FLAO</name>
<dbReference type="InterPro" id="IPR050739">
    <property type="entry name" value="MFP"/>
</dbReference>
<protein>
    <submittedName>
        <fullName evidence="3">HlyD family efflux transporter periplasmic adaptor subunit</fullName>
    </submittedName>
</protein>
<dbReference type="EMBL" id="WXYO01000006">
    <property type="protein sequence ID" value="NAS12999.1"/>
    <property type="molecule type" value="Genomic_DNA"/>
</dbReference>
<gene>
    <name evidence="3" type="ORF">GTQ38_13370</name>
</gene>